<dbReference type="InterPro" id="IPR019888">
    <property type="entry name" value="Tscrpt_reg_AsnC-like"/>
</dbReference>
<dbReference type="SUPFAM" id="SSF54909">
    <property type="entry name" value="Dimeric alpha+beta barrel"/>
    <property type="match status" value="1"/>
</dbReference>
<dbReference type="PANTHER" id="PTHR30154">
    <property type="entry name" value="LEUCINE-RESPONSIVE REGULATORY PROTEIN"/>
    <property type="match status" value="1"/>
</dbReference>
<dbReference type="PANTHER" id="PTHR30154:SF34">
    <property type="entry name" value="TRANSCRIPTIONAL REGULATOR AZLB"/>
    <property type="match status" value="1"/>
</dbReference>
<dbReference type="PRINTS" id="PR00033">
    <property type="entry name" value="HTHASNC"/>
</dbReference>
<dbReference type="PROSITE" id="PS50956">
    <property type="entry name" value="HTH_ASNC_2"/>
    <property type="match status" value="1"/>
</dbReference>
<keyword evidence="6" id="KW-1185">Reference proteome</keyword>
<dbReference type="InterPro" id="IPR036388">
    <property type="entry name" value="WH-like_DNA-bd_sf"/>
</dbReference>
<dbReference type="InterPro" id="IPR036390">
    <property type="entry name" value="WH_DNA-bd_sf"/>
</dbReference>
<evidence type="ECO:0000313" key="5">
    <source>
        <dbReference type="EMBL" id="MVN78470.1"/>
    </source>
</evidence>
<dbReference type="GO" id="GO:0043200">
    <property type="term" value="P:response to amino acid"/>
    <property type="evidence" value="ECO:0007669"/>
    <property type="project" value="TreeGrafter"/>
</dbReference>
<keyword evidence="3" id="KW-0804">Transcription</keyword>
<feature type="domain" description="HTH asnC-type" evidence="4">
    <location>
        <begin position="7"/>
        <end position="68"/>
    </location>
</feature>
<dbReference type="InterPro" id="IPR011991">
    <property type="entry name" value="ArsR-like_HTH"/>
</dbReference>
<dbReference type="InterPro" id="IPR011008">
    <property type="entry name" value="Dimeric_a/b-barrel"/>
</dbReference>
<dbReference type="GO" id="GO:0005829">
    <property type="term" value="C:cytosol"/>
    <property type="evidence" value="ECO:0007669"/>
    <property type="project" value="TreeGrafter"/>
</dbReference>
<proteinExistence type="predicted"/>
<accession>A0A7K1TJ81</accession>
<reference evidence="5 6" key="1">
    <citation type="submission" date="2019-12" db="EMBL/GenBank/DDBJ databases">
        <title>Hymenobacter sp. HMF4947 Genome sequencing and assembly.</title>
        <authorList>
            <person name="Kang H."/>
            <person name="Cha I."/>
            <person name="Kim H."/>
            <person name="Joh K."/>
        </authorList>
    </citation>
    <scope>NUCLEOTIDE SEQUENCE [LARGE SCALE GENOMIC DNA]</scope>
    <source>
        <strain evidence="5 6">HMF4947</strain>
    </source>
</reference>
<dbReference type="Gene3D" id="3.30.70.920">
    <property type="match status" value="1"/>
</dbReference>
<dbReference type="AlphaFoldDB" id="A0A7K1TJ81"/>
<dbReference type="SUPFAM" id="SSF46785">
    <property type="entry name" value="Winged helix' DNA-binding domain"/>
    <property type="match status" value="1"/>
</dbReference>
<gene>
    <name evidence="5" type="ORF">GO988_19230</name>
</gene>
<comment type="caution">
    <text evidence="5">The sequence shown here is derived from an EMBL/GenBank/DDBJ whole genome shotgun (WGS) entry which is preliminary data.</text>
</comment>
<evidence type="ECO:0000256" key="2">
    <source>
        <dbReference type="ARBA" id="ARBA00023125"/>
    </source>
</evidence>
<evidence type="ECO:0000313" key="6">
    <source>
        <dbReference type="Proteomes" id="UP000441336"/>
    </source>
</evidence>
<dbReference type="Proteomes" id="UP000441336">
    <property type="component" value="Unassembled WGS sequence"/>
</dbReference>
<dbReference type="RefSeq" id="WP_157568619.1">
    <property type="nucleotide sequence ID" value="NZ_WQKZ01000005.1"/>
</dbReference>
<sequence>MARTYELDDIDYRILNLLMQDAKMPYTEIARQVHVSGGTVHVRMSRLEELGIVRRATLDLDLPKLGYGMQAFVGVYLHKNSLYLSVIEALQAIPEVTDAYATTGSYGLFVRLVCRDTQHMRNVLHDQIMFIEGVERTETLILLDQAFSRAVQLSNPDQVQQ</sequence>
<protein>
    <submittedName>
        <fullName evidence="5">AsnC family transcriptional regulator</fullName>
    </submittedName>
</protein>
<keyword evidence="2" id="KW-0238">DNA-binding</keyword>
<organism evidence="5 6">
    <name type="scientific">Hymenobacter ginkgonis</name>
    <dbReference type="NCBI Taxonomy" id="2682976"/>
    <lineage>
        <taxon>Bacteria</taxon>
        <taxon>Pseudomonadati</taxon>
        <taxon>Bacteroidota</taxon>
        <taxon>Cytophagia</taxon>
        <taxon>Cytophagales</taxon>
        <taxon>Hymenobacteraceae</taxon>
        <taxon>Hymenobacter</taxon>
    </lineage>
</organism>
<dbReference type="SMART" id="SM00344">
    <property type="entry name" value="HTH_ASNC"/>
    <property type="match status" value="1"/>
</dbReference>
<dbReference type="Gene3D" id="1.10.10.10">
    <property type="entry name" value="Winged helix-like DNA-binding domain superfamily/Winged helix DNA-binding domain"/>
    <property type="match status" value="1"/>
</dbReference>
<evidence type="ECO:0000259" key="4">
    <source>
        <dbReference type="PROSITE" id="PS50956"/>
    </source>
</evidence>
<dbReference type="CDD" id="cd00090">
    <property type="entry name" value="HTH_ARSR"/>
    <property type="match status" value="1"/>
</dbReference>
<dbReference type="InterPro" id="IPR000485">
    <property type="entry name" value="AsnC-type_HTH_dom"/>
</dbReference>
<dbReference type="GO" id="GO:0006355">
    <property type="term" value="P:regulation of DNA-templated transcription"/>
    <property type="evidence" value="ECO:0007669"/>
    <property type="project" value="UniProtKB-ARBA"/>
</dbReference>
<keyword evidence="1" id="KW-0805">Transcription regulation</keyword>
<evidence type="ECO:0000256" key="1">
    <source>
        <dbReference type="ARBA" id="ARBA00023015"/>
    </source>
</evidence>
<dbReference type="InterPro" id="IPR019887">
    <property type="entry name" value="Tscrpt_reg_AsnC/Lrp_C"/>
</dbReference>
<dbReference type="EMBL" id="WQKZ01000005">
    <property type="protein sequence ID" value="MVN78470.1"/>
    <property type="molecule type" value="Genomic_DNA"/>
</dbReference>
<name>A0A7K1TJ81_9BACT</name>
<evidence type="ECO:0000256" key="3">
    <source>
        <dbReference type="ARBA" id="ARBA00023163"/>
    </source>
</evidence>
<dbReference type="GO" id="GO:0043565">
    <property type="term" value="F:sequence-specific DNA binding"/>
    <property type="evidence" value="ECO:0007669"/>
    <property type="project" value="InterPro"/>
</dbReference>
<dbReference type="Pfam" id="PF13404">
    <property type="entry name" value="HTH_AsnC-type"/>
    <property type="match status" value="1"/>
</dbReference>
<dbReference type="Pfam" id="PF01037">
    <property type="entry name" value="AsnC_trans_reg"/>
    <property type="match status" value="1"/>
</dbReference>